<comment type="similarity">
    <text evidence="2">Belongs to the cytochrome P450 family.</text>
</comment>
<keyword evidence="6" id="KW-0349">Heme</keyword>
<keyword evidence="7" id="KW-0812">Transmembrane</keyword>
<dbReference type="STRING" id="1214573.A0A0G2FED4"/>
<dbReference type="GO" id="GO:0004497">
    <property type="term" value="F:monooxygenase activity"/>
    <property type="evidence" value="ECO:0007669"/>
    <property type="project" value="UniProtKB-KW"/>
</dbReference>
<evidence type="ECO:0000256" key="6">
    <source>
        <dbReference type="PIRSR" id="PIRSR602403-1"/>
    </source>
</evidence>
<comment type="cofactor">
    <cofactor evidence="1 6">
        <name>heme</name>
        <dbReference type="ChEBI" id="CHEBI:30413"/>
    </cofactor>
</comment>
<keyword evidence="3 6" id="KW-0479">Metal-binding</keyword>
<protein>
    <submittedName>
        <fullName evidence="8">Putative cytochrome p450</fullName>
    </submittedName>
</protein>
<sequence length="381" mass="42320">MNERILNRVSYKLENEVKKGVDIASGVYHVSNFYQWIWTTMAMANTDAMFGETTNPFRKPGILQKYWTWEQEHLNILYAPFLPWLTARKAYNARASVLSALTDFANTIGDAGDNSILTKNCQNLNKEHDVHGGEAATIYLALVFGATANAFPTLYWMLLFVFRDPGLLRDLRAELESSGIVSEEDVGQGPSPSRGVRVVEAGRITATSCPLLLSCYTETLRLVSRHPGARVVTADPAAALSFRDGRTGEQRSYALNKGSIVHMPAGMLHSSERHWGPDAAHFDGYRFMRLDRAADRQARKAHIALGGGKHLCPGRHMAFAEIMATVAVFVAGFELETTHADLPDMVHQFGLGIVKPDEANDLSASIRPRRDAQNVTWKFRV</sequence>
<dbReference type="InterPro" id="IPR036396">
    <property type="entry name" value="Cyt_P450_sf"/>
</dbReference>
<dbReference type="GO" id="GO:0016705">
    <property type="term" value="F:oxidoreductase activity, acting on paired donors, with incorporation or reduction of molecular oxygen"/>
    <property type="evidence" value="ECO:0007669"/>
    <property type="project" value="InterPro"/>
</dbReference>
<name>A0A0G2FED4_9PEZI</name>
<keyword evidence="7" id="KW-0472">Membrane</keyword>
<dbReference type="SUPFAM" id="SSF48264">
    <property type="entry name" value="Cytochrome P450"/>
    <property type="match status" value="1"/>
</dbReference>
<accession>A0A0G2FED4</accession>
<keyword evidence="9" id="KW-1185">Reference proteome</keyword>
<evidence type="ECO:0000256" key="4">
    <source>
        <dbReference type="ARBA" id="ARBA00023004"/>
    </source>
</evidence>
<dbReference type="InterPro" id="IPR002403">
    <property type="entry name" value="Cyt_P450_E_grp-IV"/>
</dbReference>
<feature type="binding site" description="axial binding residue" evidence="6">
    <location>
        <position position="312"/>
    </location>
    <ligand>
        <name>heme</name>
        <dbReference type="ChEBI" id="CHEBI:30413"/>
    </ligand>
    <ligandPart>
        <name>Fe</name>
        <dbReference type="ChEBI" id="CHEBI:18248"/>
    </ligandPart>
</feature>
<dbReference type="Gene3D" id="1.10.630.10">
    <property type="entry name" value="Cytochrome P450"/>
    <property type="match status" value="1"/>
</dbReference>
<dbReference type="GO" id="GO:0005506">
    <property type="term" value="F:iron ion binding"/>
    <property type="evidence" value="ECO:0007669"/>
    <property type="project" value="InterPro"/>
</dbReference>
<dbReference type="CDD" id="cd11040">
    <property type="entry name" value="CYP7_CYP8-like"/>
    <property type="match status" value="1"/>
</dbReference>
<dbReference type="Pfam" id="PF00067">
    <property type="entry name" value="p450"/>
    <property type="match status" value="1"/>
</dbReference>
<dbReference type="PRINTS" id="PR00465">
    <property type="entry name" value="EP450IV"/>
</dbReference>
<comment type="caution">
    <text evidence="8">The sequence shown here is derived from an EMBL/GenBank/DDBJ whole genome shotgun (WGS) entry which is preliminary data.</text>
</comment>
<dbReference type="PANTHER" id="PTHR47582">
    <property type="entry name" value="P450, PUTATIVE (EUROFUNG)-RELATED"/>
    <property type="match status" value="1"/>
</dbReference>
<evidence type="ECO:0000256" key="3">
    <source>
        <dbReference type="ARBA" id="ARBA00022723"/>
    </source>
</evidence>
<dbReference type="Proteomes" id="UP000034680">
    <property type="component" value="Unassembled WGS sequence"/>
</dbReference>
<evidence type="ECO:0000313" key="8">
    <source>
        <dbReference type="EMBL" id="KKY32514.1"/>
    </source>
</evidence>
<gene>
    <name evidence="8" type="ORF">UCDDA912_g07531</name>
</gene>
<keyword evidence="5" id="KW-0560">Oxidoreductase</keyword>
<dbReference type="InterPro" id="IPR001128">
    <property type="entry name" value="Cyt_P450"/>
</dbReference>
<dbReference type="AlphaFoldDB" id="A0A0G2FED4"/>
<evidence type="ECO:0000313" key="9">
    <source>
        <dbReference type="Proteomes" id="UP000034680"/>
    </source>
</evidence>
<proteinExistence type="inferred from homology"/>
<feature type="transmembrane region" description="Helical" evidence="7">
    <location>
        <begin position="138"/>
        <end position="162"/>
    </location>
</feature>
<dbReference type="PANTHER" id="PTHR47582:SF1">
    <property type="entry name" value="P450, PUTATIVE (EUROFUNG)-RELATED"/>
    <property type="match status" value="1"/>
</dbReference>
<evidence type="ECO:0000256" key="7">
    <source>
        <dbReference type="SAM" id="Phobius"/>
    </source>
</evidence>
<organism evidence="8 9">
    <name type="scientific">Diaporthe ampelina</name>
    <dbReference type="NCBI Taxonomy" id="1214573"/>
    <lineage>
        <taxon>Eukaryota</taxon>
        <taxon>Fungi</taxon>
        <taxon>Dikarya</taxon>
        <taxon>Ascomycota</taxon>
        <taxon>Pezizomycotina</taxon>
        <taxon>Sordariomycetes</taxon>
        <taxon>Sordariomycetidae</taxon>
        <taxon>Diaporthales</taxon>
        <taxon>Diaporthaceae</taxon>
        <taxon>Diaporthe</taxon>
    </lineage>
</organism>
<reference evidence="8 9" key="1">
    <citation type="submission" date="2015-05" db="EMBL/GenBank/DDBJ databases">
        <title>Distinctive expansion of gene families associated with plant cell wall degradation and secondary metabolism in the genomes of grapevine trunk pathogens.</title>
        <authorList>
            <person name="Lawrence D.P."/>
            <person name="Travadon R."/>
            <person name="Rolshausen P.E."/>
            <person name="Baumgartner K."/>
        </authorList>
    </citation>
    <scope>NUCLEOTIDE SEQUENCE [LARGE SCALE GENOMIC DNA]</scope>
    <source>
        <strain evidence="8">DA912</strain>
    </source>
</reference>
<dbReference type="EMBL" id="LCUC01000299">
    <property type="protein sequence ID" value="KKY32514.1"/>
    <property type="molecule type" value="Genomic_DNA"/>
</dbReference>
<keyword evidence="4 6" id="KW-0408">Iron</keyword>
<dbReference type="OrthoDB" id="1470350at2759"/>
<reference evidence="8 9" key="2">
    <citation type="submission" date="2015-05" db="EMBL/GenBank/DDBJ databases">
        <authorList>
            <person name="Morales-Cruz A."/>
            <person name="Amrine K.C."/>
            <person name="Cantu D."/>
        </authorList>
    </citation>
    <scope>NUCLEOTIDE SEQUENCE [LARGE SCALE GENOMIC DNA]</scope>
    <source>
        <strain evidence="8">DA912</strain>
    </source>
</reference>
<evidence type="ECO:0000256" key="2">
    <source>
        <dbReference type="ARBA" id="ARBA00010617"/>
    </source>
</evidence>
<evidence type="ECO:0000256" key="1">
    <source>
        <dbReference type="ARBA" id="ARBA00001971"/>
    </source>
</evidence>
<keyword evidence="7" id="KW-1133">Transmembrane helix</keyword>
<dbReference type="InterPro" id="IPR053007">
    <property type="entry name" value="CYP450_monoxygenase_sec-met"/>
</dbReference>
<dbReference type="GO" id="GO:0020037">
    <property type="term" value="F:heme binding"/>
    <property type="evidence" value="ECO:0007669"/>
    <property type="project" value="InterPro"/>
</dbReference>
<keyword evidence="5" id="KW-0503">Monooxygenase</keyword>
<evidence type="ECO:0000256" key="5">
    <source>
        <dbReference type="ARBA" id="ARBA00023033"/>
    </source>
</evidence>